<dbReference type="GO" id="GO:0016787">
    <property type="term" value="F:hydrolase activity"/>
    <property type="evidence" value="ECO:0007669"/>
    <property type="project" value="UniProtKB-KW"/>
</dbReference>
<dbReference type="InterPro" id="IPR000639">
    <property type="entry name" value="Epox_hydrolase-like"/>
</dbReference>
<protein>
    <submittedName>
        <fullName evidence="4">Pimeloyl-ACP methyl ester carboxylesterase</fullName>
    </submittedName>
</protein>
<evidence type="ECO:0000259" key="3">
    <source>
        <dbReference type="Pfam" id="PF00561"/>
    </source>
</evidence>
<accession>A0A7X0G8J8</accession>
<dbReference type="RefSeq" id="WP_185032713.1">
    <property type="nucleotide sequence ID" value="NZ_JACHMQ010000001.1"/>
</dbReference>
<proteinExistence type="predicted"/>
<dbReference type="AlphaFoldDB" id="A0A7X0G8J8"/>
<name>A0A7X0G8J8_9ACTN</name>
<evidence type="ECO:0000313" key="4">
    <source>
        <dbReference type="EMBL" id="MBB6400286.1"/>
    </source>
</evidence>
<feature type="region of interest" description="Disordered" evidence="2">
    <location>
        <begin position="291"/>
        <end position="311"/>
    </location>
</feature>
<dbReference type="Pfam" id="PF00561">
    <property type="entry name" value="Abhydrolase_1"/>
    <property type="match status" value="1"/>
</dbReference>
<gene>
    <name evidence="4" type="ORF">BKA00_007200</name>
</gene>
<dbReference type="InterPro" id="IPR029058">
    <property type="entry name" value="AB_hydrolase_fold"/>
</dbReference>
<evidence type="ECO:0000256" key="1">
    <source>
        <dbReference type="ARBA" id="ARBA00022801"/>
    </source>
</evidence>
<dbReference type="SUPFAM" id="SSF53474">
    <property type="entry name" value="alpha/beta-Hydrolases"/>
    <property type="match status" value="1"/>
</dbReference>
<comment type="caution">
    <text evidence="4">The sequence shown here is derived from an EMBL/GenBank/DDBJ whole genome shotgun (WGS) entry which is preliminary data.</text>
</comment>
<dbReference type="Gene3D" id="3.40.50.1820">
    <property type="entry name" value="alpha/beta hydrolase"/>
    <property type="match status" value="1"/>
</dbReference>
<evidence type="ECO:0000256" key="2">
    <source>
        <dbReference type="SAM" id="MobiDB-lite"/>
    </source>
</evidence>
<feature type="domain" description="AB hydrolase-1" evidence="3">
    <location>
        <begin position="28"/>
        <end position="272"/>
    </location>
</feature>
<organism evidence="4 5">
    <name type="scientific">Actinomadura coerulea</name>
    <dbReference type="NCBI Taxonomy" id="46159"/>
    <lineage>
        <taxon>Bacteria</taxon>
        <taxon>Bacillati</taxon>
        <taxon>Actinomycetota</taxon>
        <taxon>Actinomycetes</taxon>
        <taxon>Streptosporangiales</taxon>
        <taxon>Thermomonosporaceae</taxon>
        <taxon>Actinomadura</taxon>
    </lineage>
</organism>
<sequence length="311" mass="35088">MPWVDGVEHRFVEARGIRFHVAGAGEGPPLLFLHGFPQHWYAWRHLVPLLADRYRLVMPDMRGAGWSDAPYRGYGTRDRSADMLALMDALGLDRVGLVGHEWGAWAGFRACLDAPDRFTRFLALNIVHPWPDQRATRRNAWRMWHTALWEYPLLGGAILRYWPGFTRYHLRRGVDDPACWRASELEEFVESVRSRAHAHAGRALHWQYVLRDIPALATGRFRRERLAVPATVLLGAGDFAFVPEMLAGGAGHADDLDSRVVPGGHYLADERPELVAATIRELFPAPETVVQSRPFAEAGPDRAPTPARART</sequence>
<dbReference type="InterPro" id="IPR000073">
    <property type="entry name" value="AB_hydrolase_1"/>
</dbReference>
<dbReference type="PANTHER" id="PTHR43329">
    <property type="entry name" value="EPOXIDE HYDROLASE"/>
    <property type="match status" value="1"/>
</dbReference>
<reference evidence="4 5" key="1">
    <citation type="submission" date="2020-08" db="EMBL/GenBank/DDBJ databases">
        <title>Sequencing the genomes of 1000 actinobacteria strains.</title>
        <authorList>
            <person name="Klenk H.-P."/>
        </authorList>
    </citation>
    <scope>NUCLEOTIDE SEQUENCE [LARGE SCALE GENOMIC DNA]</scope>
    <source>
        <strain evidence="4 5">DSM 43675</strain>
    </source>
</reference>
<keyword evidence="1" id="KW-0378">Hydrolase</keyword>
<dbReference type="EMBL" id="JACHMQ010000001">
    <property type="protein sequence ID" value="MBB6400286.1"/>
    <property type="molecule type" value="Genomic_DNA"/>
</dbReference>
<dbReference type="PRINTS" id="PR00412">
    <property type="entry name" value="EPOXHYDRLASE"/>
</dbReference>
<keyword evidence="5" id="KW-1185">Reference proteome</keyword>
<dbReference type="Proteomes" id="UP000546324">
    <property type="component" value="Unassembled WGS sequence"/>
</dbReference>
<evidence type="ECO:0000313" key="5">
    <source>
        <dbReference type="Proteomes" id="UP000546324"/>
    </source>
</evidence>